<dbReference type="Ensembl" id="ENSSTUT00000086599.1">
    <property type="protein sequence ID" value="ENSSTUP00000081371.1"/>
    <property type="gene ID" value="ENSSTUG00000035812.1"/>
</dbReference>
<keyword evidence="2" id="KW-1185">Reference proteome</keyword>
<dbReference type="OrthoDB" id="10008580at2759"/>
<sequence length="220" mass="25201">MKITDVSRCTMEVIEVEEFLRNPPPGFTVEAGYRFVKSDPENCCVFIDDFELSRGGKVVFQHSQGKKITVRNLGDYTRFRKSLTSKKIYILVSACESKPSSTDGKAPKNIKVLQQYVVSIDGRNPLIKWEIERGLDRTISSVAGESYRVDIDLCDALRGWAGESFCLLGNREKVTPVWKDTCFTLKYYSDALFDFPHWLGFSKRHFKISYHGRCDLSKNQ</sequence>
<organism evidence="1 2">
    <name type="scientific">Salmo trutta</name>
    <name type="common">Brown trout</name>
    <dbReference type="NCBI Taxonomy" id="8032"/>
    <lineage>
        <taxon>Eukaryota</taxon>
        <taxon>Metazoa</taxon>
        <taxon>Chordata</taxon>
        <taxon>Craniata</taxon>
        <taxon>Vertebrata</taxon>
        <taxon>Euteleostomi</taxon>
        <taxon>Actinopterygii</taxon>
        <taxon>Neopterygii</taxon>
        <taxon>Teleostei</taxon>
        <taxon>Protacanthopterygii</taxon>
        <taxon>Salmoniformes</taxon>
        <taxon>Salmonidae</taxon>
        <taxon>Salmoninae</taxon>
        <taxon>Salmo</taxon>
    </lineage>
</organism>
<reference evidence="1" key="1">
    <citation type="submission" date="2025-05" db="UniProtKB">
        <authorList>
            <consortium name="Ensembl"/>
        </authorList>
    </citation>
    <scope>IDENTIFICATION</scope>
</reference>
<proteinExistence type="predicted"/>
<dbReference type="Ensembl" id="ENSSTUT00000086606.1">
    <property type="protein sequence ID" value="ENSSTUP00000081377.1"/>
    <property type="gene ID" value="ENSSTUG00000035812.1"/>
</dbReference>
<dbReference type="GO" id="GO:0005737">
    <property type="term" value="C:cytoplasm"/>
    <property type="evidence" value="ECO:0007669"/>
    <property type="project" value="TreeGrafter"/>
</dbReference>
<evidence type="ECO:0000313" key="1">
    <source>
        <dbReference type="Ensembl" id="ENSSTUP00000081377.1"/>
    </source>
</evidence>
<dbReference type="AlphaFoldDB" id="A0A674CCN0"/>
<accession>A0A674CCN0</accession>
<dbReference type="InterPro" id="IPR043460">
    <property type="entry name" value="MEDAG/TEX26"/>
</dbReference>
<dbReference type="PANTHER" id="PTHR33769:SF3">
    <property type="entry name" value="MESENTERIC ESTROGEN-DEPENDENT ADIPOGENESIS PROTEIN"/>
    <property type="match status" value="1"/>
</dbReference>
<dbReference type="PANTHER" id="PTHR33769">
    <property type="entry name" value="TESTIS-EXPRESSED PROTEIN 26 ISOFORM X3"/>
    <property type="match status" value="1"/>
</dbReference>
<protein>
    <submittedName>
        <fullName evidence="1">Mesenteric estrogen-dependent adipogenesis protein-like</fullName>
    </submittedName>
</protein>
<gene>
    <name evidence="1" type="primary">LOC115204618</name>
</gene>
<name>A0A674CCN0_SALTR</name>
<dbReference type="Proteomes" id="UP000472277">
    <property type="component" value="Chromosome 12"/>
</dbReference>
<dbReference type="GeneTree" id="ENSGT00390000018451"/>
<evidence type="ECO:0000313" key="2">
    <source>
        <dbReference type="Proteomes" id="UP000472277"/>
    </source>
</evidence>